<dbReference type="RefSeq" id="WP_211973622.1">
    <property type="nucleotide sequence ID" value="NZ_CBFHAM010000071.1"/>
</dbReference>
<sequence length="560" mass="63176">MKKLIIIGAVLGMTISWSSCSKDFLDRVPEGKISEDTYWNTQADVMNALNGVYGYIGTPDHVYLMDGQNAIYEDGASDNALAQYPWESNATDIAKGNVTPATNEGWDYTGIRRANYFLENVDRVKMDDALKARTKAEARFIRAYFYSTLALKFGDVPLITKTITPAESYGARTPKAEVWSFIFTELDEVAKVLPTSYGGGGTDQKGRVTKGAALALAARLHLYRSEWADAVKYAKAVMAIPGYALFKVVAEDGDDVLDNYAEWVDFASAADEKKFRIGLRSYEKLFMATNKGNAEVIFDRQHMLQKDAQFDNTYLLPDALGGWSSVTPTQDLVNAYESYKTGGPRTVISPDVRGARYAKKATDPLFYTEYKNLDPRFYATIMFEGSPWNNIQKGYSFTWEKGSNNSQIGYNFRKTVDPSSWKAQVDNYSNHIIIRYAEILLTYAEAQNEVAGPDASVYDAIDQIRDRAGMPVLNRTKYNSQATLREAIRLERRIELALEGNRFMDIRRWKIAPQVMNTTLYSIDGKKADDRTWYDKLYLMPVPQSESDQNPKLLPNNNGY</sequence>
<feature type="domain" description="SusD-like N-terminal" evidence="7">
    <location>
        <begin position="23"/>
        <end position="222"/>
    </location>
</feature>
<dbReference type="InterPro" id="IPR033985">
    <property type="entry name" value="SusD-like_N"/>
</dbReference>
<dbReference type="InterPro" id="IPR011990">
    <property type="entry name" value="TPR-like_helical_dom_sf"/>
</dbReference>
<dbReference type="Proteomes" id="UP000676386">
    <property type="component" value="Unassembled WGS sequence"/>
</dbReference>
<dbReference type="InterPro" id="IPR012944">
    <property type="entry name" value="SusD_RagB_dom"/>
</dbReference>
<dbReference type="EMBL" id="JAGTXB010000006">
    <property type="protein sequence ID" value="MBS0028519.1"/>
    <property type="molecule type" value="Genomic_DNA"/>
</dbReference>
<evidence type="ECO:0000256" key="3">
    <source>
        <dbReference type="ARBA" id="ARBA00022729"/>
    </source>
</evidence>
<dbReference type="Pfam" id="PF14322">
    <property type="entry name" value="SusD-like_3"/>
    <property type="match status" value="1"/>
</dbReference>
<keyword evidence="3" id="KW-0732">Signal</keyword>
<comment type="similarity">
    <text evidence="2">Belongs to the SusD family.</text>
</comment>
<evidence type="ECO:0000259" key="6">
    <source>
        <dbReference type="Pfam" id="PF07980"/>
    </source>
</evidence>
<reference evidence="8 9" key="1">
    <citation type="submission" date="2021-04" db="EMBL/GenBank/DDBJ databases">
        <title>Chitinophaga sp. nov., isolated from the rhizosphere soil.</title>
        <authorList>
            <person name="He S."/>
        </authorList>
    </citation>
    <scope>NUCLEOTIDE SEQUENCE [LARGE SCALE GENOMIC DNA]</scope>
    <source>
        <strain evidence="8 9">2R12</strain>
    </source>
</reference>
<evidence type="ECO:0000313" key="8">
    <source>
        <dbReference type="EMBL" id="MBS0028519.1"/>
    </source>
</evidence>
<comment type="subcellular location">
    <subcellularLocation>
        <location evidence="1">Cell outer membrane</location>
    </subcellularLocation>
</comment>
<protein>
    <submittedName>
        <fullName evidence="8">RagB/SusD family nutrient uptake outer membrane protein</fullName>
    </submittedName>
</protein>
<dbReference type="Gene3D" id="1.25.40.390">
    <property type="match status" value="1"/>
</dbReference>
<dbReference type="PROSITE" id="PS51257">
    <property type="entry name" value="PROKAR_LIPOPROTEIN"/>
    <property type="match status" value="1"/>
</dbReference>
<gene>
    <name evidence="8" type="ORF">KE626_14455</name>
</gene>
<organism evidence="8 9">
    <name type="scientific">Chitinophaga hostae</name>
    <dbReference type="NCBI Taxonomy" id="2831022"/>
    <lineage>
        <taxon>Bacteria</taxon>
        <taxon>Pseudomonadati</taxon>
        <taxon>Bacteroidota</taxon>
        <taxon>Chitinophagia</taxon>
        <taxon>Chitinophagales</taxon>
        <taxon>Chitinophagaceae</taxon>
        <taxon>Chitinophaga</taxon>
    </lineage>
</organism>
<keyword evidence="5" id="KW-0998">Cell outer membrane</keyword>
<keyword evidence="9" id="KW-1185">Reference proteome</keyword>
<proteinExistence type="inferred from homology"/>
<evidence type="ECO:0000259" key="7">
    <source>
        <dbReference type="Pfam" id="PF14322"/>
    </source>
</evidence>
<feature type="domain" description="RagB/SusD" evidence="6">
    <location>
        <begin position="304"/>
        <end position="560"/>
    </location>
</feature>
<evidence type="ECO:0000256" key="5">
    <source>
        <dbReference type="ARBA" id="ARBA00023237"/>
    </source>
</evidence>
<keyword evidence="4" id="KW-0472">Membrane</keyword>
<evidence type="ECO:0000256" key="4">
    <source>
        <dbReference type="ARBA" id="ARBA00023136"/>
    </source>
</evidence>
<dbReference type="SUPFAM" id="SSF48452">
    <property type="entry name" value="TPR-like"/>
    <property type="match status" value="1"/>
</dbReference>
<evidence type="ECO:0000313" key="9">
    <source>
        <dbReference type="Proteomes" id="UP000676386"/>
    </source>
</evidence>
<dbReference type="Pfam" id="PF07980">
    <property type="entry name" value="SusD_RagB"/>
    <property type="match status" value="1"/>
</dbReference>
<accession>A0ABS5IZV7</accession>
<evidence type="ECO:0000256" key="1">
    <source>
        <dbReference type="ARBA" id="ARBA00004442"/>
    </source>
</evidence>
<evidence type="ECO:0000256" key="2">
    <source>
        <dbReference type="ARBA" id="ARBA00006275"/>
    </source>
</evidence>
<name>A0ABS5IZV7_9BACT</name>
<comment type="caution">
    <text evidence="8">The sequence shown here is derived from an EMBL/GenBank/DDBJ whole genome shotgun (WGS) entry which is preliminary data.</text>
</comment>